<protein>
    <submittedName>
        <fullName evidence="1">Uncharacterized protein</fullName>
    </submittedName>
</protein>
<accession>A0A6M3A3F2</accession>
<dbReference type="GeneID" id="55814411"/>
<organism evidence="1 2">
    <name type="scientific">Vibrio phage vB_ValM-yong1</name>
    <dbReference type="NCBI Taxonomy" id="2660715"/>
    <lineage>
        <taxon>Viruses</taxon>
        <taxon>Duplodnaviria</taxon>
        <taxon>Heunggongvirae</taxon>
        <taxon>Uroviricota</taxon>
        <taxon>Caudoviricetes</taxon>
        <taxon>Peduoviridae</taxon>
        <taxon>Yongunavirus</taxon>
        <taxon>Yongunavirus yong1</taxon>
    </lineage>
</organism>
<name>A0A6M3A3F2_9CAUD</name>
<keyword evidence="2" id="KW-1185">Reference proteome</keyword>
<dbReference type="KEGG" id="vg:55814411"/>
<dbReference type="RefSeq" id="YP_009885038.1">
    <property type="nucleotide sequence ID" value="NC_049477.1"/>
</dbReference>
<evidence type="ECO:0000313" key="1">
    <source>
        <dbReference type="EMBL" id="QGF21276.1"/>
    </source>
</evidence>
<reference evidence="1 2" key="1">
    <citation type="submission" date="2019-10" db="EMBL/GenBank/DDBJ databases">
        <title>Complete genomic sequence of the Vibrio alginolyticus prophage vB_ ValM-yong1.</title>
        <authorList>
            <person name="Li D."/>
            <person name="Qin W."/>
            <person name="Tong Y."/>
            <person name="Lin W."/>
            <person name="Xu L."/>
        </authorList>
    </citation>
    <scope>NUCLEOTIDE SEQUENCE [LARGE SCALE GENOMIC DNA]</scope>
</reference>
<dbReference type="Proteomes" id="UP000500880">
    <property type="component" value="Segment"/>
</dbReference>
<proteinExistence type="predicted"/>
<evidence type="ECO:0000313" key="2">
    <source>
        <dbReference type="Proteomes" id="UP000500880"/>
    </source>
</evidence>
<sequence length="37" mass="4288">MITFTHKAIFIFGFRENHIKNLILITALSHLSDKEST</sequence>
<dbReference type="EMBL" id="MN563793">
    <property type="protein sequence ID" value="QGF21276.1"/>
    <property type="molecule type" value="Genomic_DNA"/>
</dbReference>